<evidence type="ECO:0000256" key="13">
    <source>
        <dbReference type="SAM" id="MobiDB-lite"/>
    </source>
</evidence>
<dbReference type="GO" id="GO:0140078">
    <property type="term" value="F:class I DNA-(apurinic or apyrimidinic site) endonuclease activity"/>
    <property type="evidence" value="ECO:0007669"/>
    <property type="project" value="UniProtKB-EC"/>
</dbReference>
<evidence type="ECO:0000256" key="8">
    <source>
        <dbReference type="ARBA" id="ARBA00023125"/>
    </source>
</evidence>
<keyword evidence="11 12" id="KW-0326">Glycosidase</keyword>
<dbReference type="FunFam" id="1.10.340.30:FF:000001">
    <property type="entry name" value="Endonuclease III"/>
    <property type="match status" value="1"/>
</dbReference>
<keyword evidence="5 12" id="KW-0378">Hydrolase</keyword>
<keyword evidence="15" id="KW-0255">Endonuclease</keyword>
<dbReference type="Proteomes" id="UP000318509">
    <property type="component" value="Unassembled WGS sequence"/>
</dbReference>
<evidence type="ECO:0000256" key="9">
    <source>
        <dbReference type="ARBA" id="ARBA00023204"/>
    </source>
</evidence>
<keyword evidence="6 12" id="KW-0408">Iron</keyword>
<comment type="catalytic activity">
    <reaction evidence="12">
        <text>2'-deoxyribonucleotide-(2'-deoxyribose 5'-phosphate)-2'-deoxyribonucleotide-DNA = a 3'-end 2'-deoxyribonucleotide-(2,3-dehydro-2,3-deoxyribose 5'-phosphate)-DNA + a 5'-end 5'-phospho-2'-deoxyribonucleoside-DNA + H(+)</text>
        <dbReference type="Rhea" id="RHEA:66592"/>
        <dbReference type="Rhea" id="RHEA-COMP:13180"/>
        <dbReference type="Rhea" id="RHEA-COMP:16897"/>
        <dbReference type="Rhea" id="RHEA-COMP:17067"/>
        <dbReference type="ChEBI" id="CHEBI:15378"/>
        <dbReference type="ChEBI" id="CHEBI:136412"/>
        <dbReference type="ChEBI" id="CHEBI:157695"/>
        <dbReference type="ChEBI" id="CHEBI:167181"/>
        <dbReference type="EC" id="4.2.99.18"/>
    </reaction>
</comment>
<evidence type="ECO:0000256" key="12">
    <source>
        <dbReference type="HAMAP-Rule" id="MF_00942"/>
    </source>
</evidence>
<keyword evidence="15" id="KW-0540">Nuclease</keyword>
<comment type="similarity">
    <text evidence="1 12">Belongs to the Nth/MutY family.</text>
</comment>
<comment type="cofactor">
    <cofactor evidence="12">
        <name>[4Fe-4S] cluster</name>
        <dbReference type="ChEBI" id="CHEBI:49883"/>
    </cofactor>
    <text evidence="12">Binds 1 [4Fe-4S] cluster.</text>
</comment>
<dbReference type="CDD" id="cd00056">
    <property type="entry name" value="ENDO3c"/>
    <property type="match status" value="1"/>
</dbReference>
<dbReference type="HAMAP" id="MF_00942">
    <property type="entry name" value="Nth"/>
    <property type="match status" value="1"/>
</dbReference>
<evidence type="ECO:0000313" key="15">
    <source>
        <dbReference type="EMBL" id="TMI89392.1"/>
    </source>
</evidence>
<dbReference type="PANTHER" id="PTHR10359">
    <property type="entry name" value="A/G-SPECIFIC ADENINE GLYCOSYLASE/ENDONUCLEASE III"/>
    <property type="match status" value="1"/>
</dbReference>
<accession>A0A537K1M2</accession>
<feature type="region of interest" description="Disordered" evidence="13">
    <location>
        <begin position="245"/>
        <end position="325"/>
    </location>
</feature>
<feature type="region of interest" description="Disordered" evidence="13">
    <location>
        <begin position="1"/>
        <end position="30"/>
    </location>
</feature>
<dbReference type="FunFam" id="1.10.1670.10:FF:000001">
    <property type="entry name" value="Endonuclease III"/>
    <property type="match status" value="1"/>
</dbReference>
<dbReference type="GO" id="GO:0003677">
    <property type="term" value="F:DNA binding"/>
    <property type="evidence" value="ECO:0007669"/>
    <property type="project" value="UniProtKB-UniRule"/>
</dbReference>
<comment type="function">
    <text evidence="12">DNA repair enzyme that has both DNA N-glycosylase activity and AP-lyase activity. The DNA N-glycosylase activity releases various damaged pyrimidines from DNA by cleaving the N-glycosidic bond, leaving an AP (apurinic/apyrimidinic) site. The AP-lyase activity cleaves the phosphodiester bond 3' to the AP site by a beta-elimination, leaving a 3'-terminal unsaturated sugar and a product with a terminal 5'-phosphate.</text>
</comment>
<reference evidence="15 16" key="1">
    <citation type="journal article" date="2019" name="Nat. Microbiol.">
        <title>Mediterranean grassland soil C-N compound turnover is dependent on rainfall and depth, and is mediated by genomically divergent microorganisms.</title>
        <authorList>
            <person name="Diamond S."/>
            <person name="Andeer P.F."/>
            <person name="Li Z."/>
            <person name="Crits-Christoph A."/>
            <person name="Burstein D."/>
            <person name="Anantharaman K."/>
            <person name="Lane K.R."/>
            <person name="Thomas B.C."/>
            <person name="Pan C."/>
            <person name="Northen T.R."/>
            <person name="Banfield J.F."/>
        </authorList>
    </citation>
    <scope>NUCLEOTIDE SEQUENCE [LARGE SCALE GENOMIC DNA]</scope>
    <source>
        <strain evidence="15">NP_3</strain>
    </source>
</reference>
<dbReference type="EC" id="4.2.99.18" evidence="12"/>
<dbReference type="GO" id="GO:0019104">
    <property type="term" value="F:DNA N-glycosylase activity"/>
    <property type="evidence" value="ECO:0007669"/>
    <property type="project" value="UniProtKB-UniRule"/>
</dbReference>
<dbReference type="InterPro" id="IPR003265">
    <property type="entry name" value="HhH-GPD_domain"/>
</dbReference>
<keyword evidence="4 12" id="KW-0227">DNA damage</keyword>
<dbReference type="InterPro" id="IPR023170">
    <property type="entry name" value="HhH_base_excis_C"/>
</dbReference>
<dbReference type="InterPro" id="IPR000445">
    <property type="entry name" value="HhH_motif"/>
</dbReference>
<feature type="binding site" evidence="12">
    <location>
        <position position="220"/>
    </location>
    <ligand>
        <name>[4Fe-4S] cluster</name>
        <dbReference type="ChEBI" id="CHEBI:49883"/>
    </ligand>
</feature>
<name>A0A537K1M2_9BACT</name>
<dbReference type="GO" id="GO:0006285">
    <property type="term" value="P:base-excision repair, AP site formation"/>
    <property type="evidence" value="ECO:0007669"/>
    <property type="project" value="TreeGrafter"/>
</dbReference>
<evidence type="ECO:0000256" key="10">
    <source>
        <dbReference type="ARBA" id="ARBA00023239"/>
    </source>
</evidence>
<evidence type="ECO:0000256" key="1">
    <source>
        <dbReference type="ARBA" id="ARBA00008343"/>
    </source>
</evidence>
<evidence type="ECO:0000259" key="14">
    <source>
        <dbReference type="SMART" id="SM00478"/>
    </source>
</evidence>
<keyword evidence="7 12" id="KW-0411">Iron-sulfur</keyword>
<evidence type="ECO:0000313" key="16">
    <source>
        <dbReference type="Proteomes" id="UP000318509"/>
    </source>
</evidence>
<dbReference type="SUPFAM" id="SSF48150">
    <property type="entry name" value="DNA-glycosylase"/>
    <property type="match status" value="1"/>
</dbReference>
<dbReference type="InterPro" id="IPR003651">
    <property type="entry name" value="Endonuclease3_FeS-loop_motif"/>
</dbReference>
<dbReference type="SMART" id="SM00525">
    <property type="entry name" value="FES"/>
    <property type="match status" value="1"/>
</dbReference>
<evidence type="ECO:0000256" key="2">
    <source>
        <dbReference type="ARBA" id="ARBA00022485"/>
    </source>
</evidence>
<protein>
    <recommendedName>
        <fullName evidence="12">Endonuclease III</fullName>
        <ecNumber evidence="12">4.2.99.18</ecNumber>
    </recommendedName>
    <alternativeName>
        <fullName evidence="12">DNA-(apurinic or apyrimidinic site) lyase</fullName>
    </alternativeName>
</protein>
<dbReference type="InterPro" id="IPR005759">
    <property type="entry name" value="Nth"/>
</dbReference>
<organism evidence="15 16">
    <name type="scientific">Candidatus Segetimicrobium genomatis</name>
    <dbReference type="NCBI Taxonomy" id="2569760"/>
    <lineage>
        <taxon>Bacteria</taxon>
        <taxon>Bacillati</taxon>
        <taxon>Candidatus Sysuimicrobiota</taxon>
        <taxon>Candidatus Sysuimicrobiia</taxon>
        <taxon>Candidatus Sysuimicrobiales</taxon>
        <taxon>Candidatus Segetimicrobiaceae</taxon>
        <taxon>Candidatus Segetimicrobium</taxon>
    </lineage>
</organism>
<keyword evidence="2 12" id="KW-0004">4Fe-4S</keyword>
<keyword evidence="9 12" id="KW-0234">DNA repair</keyword>
<dbReference type="GO" id="GO:0051539">
    <property type="term" value="F:4 iron, 4 sulfur cluster binding"/>
    <property type="evidence" value="ECO:0007669"/>
    <property type="project" value="UniProtKB-UniRule"/>
</dbReference>
<dbReference type="PANTHER" id="PTHR10359:SF18">
    <property type="entry name" value="ENDONUCLEASE III"/>
    <property type="match status" value="1"/>
</dbReference>
<proteinExistence type="inferred from homology"/>
<feature type="domain" description="HhH-GPD" evidence="14">
    <location>
        <begin position="65"/>
        <end position="211"/>
    </location>
</feature>
<comment type="caution">
    <text evidence="15">The sequence shown here is derived from an EMBL/GenBank/DDBJ whole genome shotgun (WGS) entry which is preliminary data.</text>
</comment>
<dbReference type="GO" id="GO:0046872">
    <property type="term" value="F:metal ion binding"/>
    <property type="evidence" value="ECO:0007669"/>
    <property type="project" value="UniProtKB-KW"/>
</dbReference>
<dbReference type="Gene3D" id="1.10.1670.10">
    <property type="entry name" value="Helix-hairpin-Helix base-excision DNA repair enzymes (C-terminal)"/>
    <property type="match status" value="1"/>
</dbReference>
<sequence>MHVGAAGRGHARRAGRRGPGLPPETAAARTRRARAIARRLAQGYPHPEIPLHHSSPFQLLIATILSAQSTDAQVNLVTPGLFQRYRTPADFANARREELEQAIHSTGFFRAKTRAIQSASRMLVERFGGEVPRTLDELVQLDGVGRKTANVVLSIFGLPGIVVDTHVRRLSRRMALTAHDDPDKIEQDLMAVIPREDWSAFSLRLIYFGREVCDARRPQCPSCPIRDLCPSSRYGGFPPWMAVRRAGRNGRGGRAGAVPPAGTPNQSEANSKQRLLARAAGPASGRIAGRTSGGIAGRPTNGTGRGPASPRPRTVPSGASGRHER</sequence>
<dbReference type="Pfam" id="PF00730">
    <property type="entry name" value="HhH-GPD"/>
    <property type="match status" value="1"/>
</dbReference>
<dbReference type="AlphaFoldDB" id="A0A537K1M2"/>
<keyword evidence="8 12" id="KW-0238">DNA-binding</keyword>
<evidence type="ECO:0000256" key="5">
    <source>
        <dbReference type="ARBA" id="ARBA00022801"/>
    </source>
</evidence>
<gene>
    <name evidence="12 15" type="primary">nth</name>
    <name evidence="15" type="ORF">E6H00_09820</name>
</gene>
<feature type="binding site" evidence="12">
    <location>
        <position position="223"/>
    </location>
    <ligand>
        <name>[4Fe-4S] cluster</name>
        <dbReference type="ChEBI" id="CHEBI:49883"/>
    </ligand>
</feature>
<feature type="binding site" evidence="12">
    <location>
        <position position="229"/>
    </location>
    <ligand>
        <name>[4Fe-4S] cluster</name>
        <dbReference type="ChEBI" id="CHEBI:49883"/>
    </ligand>
</feature>
<evidence type="ECO:0000256" key="6">
    <source>
        <dbReference type="ARBA" id="ARBA00023004"/>
    </source>
</evidence>
<evidence type="ECO:0000256" key="11">
    <source>
        <dbReference type="ARBA" id="ARBA00023295"/>
    </source>
</evidence>
<evidence type="ECO:0000256" key="4">
    <source>
        <dbReference type="ARBA" id="ARBA00022763"/>
    </source>
</evidence>
<keyword evidence="3 12" id="KW-0479">Metal-binding</keyword>
<dbReference type="SMART" id="SM00478">
    <property type="entry name" value="ENDO3c"/>
    <property type="match status" value="1"/>
</dbReference>
<keyword evidence="10 12" id="KW-0456">Lyase</keyword>
<feature type="compositionally biased region" description="Polar residues" evidence="13">
    <location>
        <begin position="263"/>
        <end position="273"/>
    </location>
</feature>
<evidence type="ECO:0000256" key="7">
    <source>
        <dbReference type="ARBA" id="ARBA00023014"/>
    </source>
</evidence>
<feature type="binding site" evidence="12">
    <location>
        <position position="213"/>
    </location>
    <ligand>
        <name>[4Fe-4S] cluster</name>
        <dbReference type="ChEBI" id="CHEBI:49883"/>
    </ligand>
</feature>
<dbReference type="EMBL" id="VBAK01000124">
    <property type="protein sequence ID" value="TMI89392.1"/>
    <property type="molecule type" value="Genomic_DNA"/>
</dbReference>
<dbReference type="InterPro" id="IPR011257">
    <property type="entry name" value="DNA_glycosylase"/>
</dbReference>
<dbReference type="NCBIfam" id="TIGR01083">
    <property type="entry name" value="nth"/>
    <property type="match status" value="1"/>
</dbReference>
<dbReference type="Pfam" id="PF00633">
    <property type="entry name" value="HHH"/>
    <property type="match status" value="1"/>
</dbReference>
<dbReference type="Gene3D" id="1.10.340.30">
    <property type="entry name" value="Hypothetical protein, domain 2"/>
    <property type="match status" value="1"/>
</dbReference>
<evidence type="ECO:0000256" key="3">
    <source>
        <dbReference type="ARBA" id="ARBA00022723"/>
    </source>
</evidence>